<accession>A0A1V9QVF1</accession>
<reference evidence="1 2" key="1">
    <citation type="submission" date="2017-03" db="EMBL/GenBank/DDBJ databases">
        <title>Phylogenomics and comparative genomics of Lactobacillus salivarius, a mammalian gut commensal.</title>
        <authorList>
            <person name="Harris H.M."/>
        </authorList>
    </citation>
    <scope>NUCLEOTIDE SEQUENCE [LARGE SCALE GENOMIC DNA]</scope>
    <source>
        <strain evidence="1 2">LMG 14477</strain>
    </source>
</reference>
<proteinExistence type="predicted"/>
<dbReference type="Proteomes" id="UP000192638">
    <property type="component" value="Unassembled WGS sequence"/>
</dbReference>
<evidence type="ECO:0000313" key="1">
    <source>
        <dbReference type="EMBL" id="OQQ84864.1"/>
    </source>
</evidence>
<gene>
    <name evidence="1" type="ORF">B6U60_03330</name>
</gene>
<protein>
    <submittedName>
        <fullName evidence="1">Ribonuclease HII</fullName>
    </submittedName>
</protein>
<organism evidence="1 2">
    <name type="scientific">Ligilactobacillus salivarius</name>
    <dbReference type="NCBI Taxonomy" id="1624"/>
    <lineage>
        <taxon>Bacteria</taxon>
        <taxon>Bacillati</taxon>
        <taxon>Bacillota</taxon>
        <taxon>Bacilli</taxon>
        <taxon>Lactobacillales</taxon>
        <taxon>Lactobacillaceae</taxon>
        <taxon>Ligilactobacillus</taxon>
    </lineage>
</organism>
<sequence length="52" mass="6117">MEKLTIAQIKKMLTEEISSEQLAELKLDERKGVQLAIKSYEKRLKKIENEKL</sequence>
<dbReference type="EMBL" id="NBEB01000038">
    <property type="protein sequence ID" value="OQQ84864.1"/>
    <property type="molecule type" value="Genomic_DNA"/>
</dbReference>
<feature type="non-terminal residue" evidence="1">
    <location>
        <position position="52"/>
    </location>
</feature>
<name>A0A1V9QVF1_9LACO</name>
<comment type="caution">
    <text evidence="1">The sequence shown here is derived from an EMBL/GenBank/DDBJ whole genome shotgun (WGS) entry which is preliminary data.</text>
</comment>
<evidence type="ECO:0000313" key="2">
    <source>
        <dbReference type="Proteomes" id="UP000192638"/>
    </source>
</evidence>
<dbReference type="AlphaFoldDB" id="A0A1V9QVF1"/>